<organism evidence="1 2">
    <name type="scientific">Modicisalibacter tunisiensis</name>
    <dbReference type="NCBI Taxonomy" id="390637"/>
    <lineage>
        <taxon>Bacteria</taxon>
        <taxon>Pseudomonadati</taxon>
        <taxon>Pseudomonadota</taxon>
        <taxon>Gammaproteobacteria</taxon>
        <taxon>Oceanospirillales</taxon>
        <taxon>Halomonadaceae</taxon>
        <taxon>Modicisalibacter</taxon>
    </lineage>
</organism>
<sequence length="80" mass="8696">MYKLAALGITTGILAVIAILGYQAHQASQESSATLRERQQYCEQIEEWQKLGGSEGPDPDLLAAGSGDPDTYASWCKKHQ</sequence>
<dbReference type="RefSeq" id="WP_224415007.1">
    <property type="nucleotide sequence ID" value="NZ_JAGXFC010000001.1"/>
</dbReference>
<proteinExistence type="predicted"/>
<keyword evidence="2" id="KW-1185">Reference proteome</keyword>
<evidence type="ECO:0000313" key="2">
    <source>
        <dbReference type="Proteomes" id="UP001319883"/>
    </source>
</evidence>
<dbReference type="EMBL" id="JAGXFD010000001">
    <property type="protein sequence ID" value="MBZ9568343.1"/>
    <property type="molecule type" value="Genomic_DNA"/>
</dbReference>
<comment type="caution">
    <text evidence="1">The sequence shown here is derived from an EMBL/GenBank/DDBJ whole genome shotgun (WGS) entry which is preliminary data.</text>
</comment>
<evidence type="ECO:0000313" key="1">
    <source>
        <dbReference type="EMBL" id="MBZ9568343.1"/>
    </source>
</evidence>
<name>A0ABS7X1P9_9GAMM</name>
<gene>
    <name evidence="1" type="ORF">KGQ91_11755</name>
</gene>
<dbReference type="Proteomes" id="UP001319883">
    <property type="component" value="Unassembled WGS sequence"/>
</dbReference>
<reference evidence="1 2" key="1">
    <citation type="submission" date="2021-05" db="EMBL/GenBank/DDBJ databases">
        <title>Petroleum and Energy Research Collection (APPE): ex situ preservation of microbial diversity associated with the oil industry and exploitation of its biotechnological potential.</title>
        <authorList>
            <person name="Paixao C.T.M."/>
            <person name="Gomes M.B."/>
            <person name="Oliveira V.M."/>
        </authorList>
    </citation>
    <scope>NUCLEOTIDE SEQUENCE [LARGE SCALE GENOMIC DNA]</scope>
    <source>
        <strain evidence="1 2">LIT2</strain>
    </source>
</reference>
<protein>
    <submittedName>
        <fullName evidence="1">Uncharacterized protein</fullName>
    </submittedName>
</protein>
<accession>A0ABS7X1P9</accession>